<evidence type="ECO:0000313" key="4">
    <source>
        <dbReference type="Proteomes" id="UP000295536"/>
    </source>
</evidence>
<protein>
    <submittedName>
        <fullName evidence="3">Fimbrial protein</fullName>
    </submittedName>
    <submittedName>
        <fullName evidence="2">Type IV pilus assembly protein PilE</fullName>
    </submittedName>
</protein>
<dbReference type="AlphaFoldDB" id="A0A4R3L7V2"/>
<keyword evidence="1" id="KW-0812">Transmembrane</keyword>
<proteinExistence type="predicted"/>
<dbReference type="Pfam" id="PF07963">
    <property type="entry name" value="N_methyl"/>
    <property type="match status" value="1"/>
</dbReference>
<keyword evidence="1" id="KW-0472">Membrane</keyword>
<dbReference type="PROSITE" id="PS00409">
    <property type="entry name" value="PROKAR_NTER_METHYL"/>
    <property type="match status" value="1"/>
</dbReference>
<evidence type="ECO:0000313" key="5">
    <source>
        <dbReference type="Proteomes" id="UP000315577"/>
    </source>
</evidence>
<gene>
    <name evidence="3" type="primary">pilE</name>
    <name evidence="2" type="ORF">EDC36_11654</name>
    <name evidence="3" type="ORF">Tigna_02258</name>
</gene>
<dbReference type="GO" id="GO:0043683">
    <property type="term" value="P:type IV pilus assembly"/>
    <property type="evidence" value="ECO:0007669"/>
    <property type="project" value="InterPro"/>
</dbReference>
<dbReference type="PANTHER" id="PTHR30093">
    <property type="entry name" value="GENERAL SECRETION PATHWAY PROTEIN G"/>
    <property type="match status" value="1"/>
</dbReference>
<dbReference type="InterPro" id="IPR012902">
    <property type="entry name" value="N_methyl_site"/>
</dbReference>
<dbReference type="Proteomes" id="UP000315577">
    <property type="component" value="Unassembled WGS sequence"/>
</dbReference>
<dbReference type="Gene3D" id="3.30.700.10">
    <property type="entry name" value="Glycoprotein, Type 4 Pilin"/>
    <property type="match status" value="1"/>
</dbReference>
<evidence type="ECO:0000313" key="3">
    <source>
        <dbReference type="EMBL" id="TSE19365.1"/>
    </source>
</evidence>
<dbReference type="EMBL" id="SMAH01000016">
    <property type="protein sequence ID" value="TCS95218.1"/>
    <property type="molecule type" value="Genomic_DNA"/>
</dbReference>
<accession>A0A4R3L7V2</accession>
<dbReference type="PANTHER" id="PTHR30093:SF47">
    <property type="entry name" value="TYPE IV PILUS NON-CORE MINOR PILIN PILE"/>
    <property type="match status" value="1"/>
</dbReference>
<keyword evidence="1" id="KW-1133">Transmembrane helix</keyword>
<dbReference type="InterPro" id="IPR031982">
    <property type="entry name" value="PilE-like"/>
</dbReference>
<evidence type="ECO:0000313" key="2">
    <source>
        <dbReference type="EMBL" id="TCS95218.1"/>
    </source>
</evidence>
<dbReference type="Proteomes" id="UP000295536">
    <property type="component" value="Unassembled WGS sequence"/>
</dbReference>
<dbReference type="NCBIfam" id="TIGR02532">
    <property type="entry name" value="IV_pilin_GFxxxE"/>
    <property type="match status" value="1"/>
</dbReference>
<reference evidence="2 4" key="1">
    <citation type="submission" date="2019-03" db="EMBL/GenBank/DDBJ databases">
        <title>Genomic Encyclopedia of Type Strains, Phase IV (KMG-IV): sequencing the most valuable type-strain genomes for metagenomic binning, comparative biology and taxonomic classification.</title>
        <authorList>
            <person name="Goeker M."/>
        </authorList>
    </citation>
    <scope>NUCLEOTIDE SEQUENCE [LARGE SCALE GENOMIC DNA]</scope>
    <source>
        <strain evidence="2 4">DSM 12034</strain>
    </source>
</reference>
<dbReference type="SUPFAM" id="SSF54523">
    <property type="entry name" value="Pili subunits"/>
    <property type="match status" value="1"/>
</dbReference>
<evidence type="ECO:0000256" key="1">
    <source>
        <dbReference type="SAM" id="Phobius"/>
    </source>
</evidence>
<reference evidence="3 5" key="2">
    <citation type="submission" date="2019-07" db="EMBL/GenBank/DDBJ databases">
        <title>Tepidimonas ignava SPS-1037 draft genome.</title>
        <authorList>
            <person name="Da Costa M.S."/>
            <person name="Froufe H.J.C."/>
            <person name="Egas C."/>
            <person name="Albuquerque L."/>
        </authorList>
    </citation>
    <scope>NUCLEOTIDE SEQUENCE [LARGE SCALE GENOMIC DNA]</scope>
    <source>
        <strain evidence="3 5">SPS-1037</strain>
    </source>
</reference>
<dbReference type="InterPro" id="IPR045584">
    <property type="entry name" value="Pilin-like"/>
</dbReference>
<dbReference type="EMBL" id="VJNC01000017">
    <property type="protein sequence ID" value="TSE19365.1"/>
    <property type="molecule type" value="Genomic_DNA"/>
</dbReference>
<name>A0A4R3L7V2_9BURK</name>
<organism evidence="2 4">
    <name type="scientific">Tepidimonas ignava</name>
    <dbReference type="NCBI Taxonomy" id="114249"/>
    <lineage>
        <taxon>Bacteria</taxon>
        <taxon>Pseudomonadati</taxon>
        <taxon>Pseudomonadota</taxon>
        <taxon>Betaproteobacteria</taxon>
        <taxon>Burkholderiales</taxon>
        <taxon>Tepidimonas</taxon>
    </lineage>
</organism>
<sequence length="141" mass="15308">MHPPTIRVITHSPRGFSLIELMVAVAIVGILAMIAYPAYINYRIKATRGAAQTALQDVALEVEKQLYSKAYNQIDINTIVSTRVDPAVSSEYTISGTITSATTYQLTATAKSESTFAKRDTNCTILTISSTGTRSPTSCWN</sequence>
<keyword evidence="5" id="KW-1185">Reference proteome</keyword>
<dbReference type="Pfam" id="PF16732">
    <property type="entry name" value="ComP_DUS"/>
    <property type="match status" value="1"/>
</dbReference>
<feature type="transmembrane region" description="Helical" evidence="1">
    <location>
        <begin position="16"/>
        <end position="39"/>
    </location>
</feature>
<dbReference type="RefSeq" id="WP_165902864.1">
    <property type="nucleotide sequence ID" value="NZ_SMAH01000016.1"/>
</dbReference>
<comment type="caution">
    <text evidence="2">The sequence shown here is derived from an EMBL/GenBank/DDBJ whole genome shotgun (WGS) entry which is preliminary data.</text>
</comment>